<evidence type="ECO:0000256" key="1">
    <source>
        <dbReference type="ARBA" id="ARBA00004651"/>
    </source>
</evidence>
<organism evidence="11 12">
    <name type="scientific">Candidatus Kerfeldbacteria bacterium CG08_land_8_20_14_0_20_42_7</name>
    <dbReference type="NCBI Taxonomy" id="2014245"/>
    <lineage>
        <taxon>Bacteria</taxon>
        <taxon>Candidatus Kerfeldiibacteriota</taxon>
    </lineage>
</organism>
<feature type="transmembrane region" description="Helical" evidence="10">
    <location>
        <begin position="7"/>
        <end position="27"/>
    </location>
</feature>
<keyword evidence="7 9" id="KW-0472">Membrane</keyword>
<dbReference type="EMBL" id="PEXV01000044">
    <property type="protein sequence ID" value="PIS41804.1"/>
    <property type="molecule type" value="Genomic_DNA"/>
</dbReference>
<dbReference type="GO" id="GO:0005886">
    <property type="term" value="C:plasma membrane"/>
    <property type="evidence" value="ECO:0007669"/>
    <property type="project" value="UniProtKB-SubCell"/>
</dbReference>
<accession>A0A2H0YTH9</accession>
<evidence type="ECO:0000313" key="11">
    <source>
        <dbReference type="EMBL" id="PIS41804.1"/>
    </source>
</evidence>
<evidence type="ECO:0000256" key="9">
    <source>
        <dbReference type="PIRNR" id="PIRNR016636"/>
    </source>
</evidence>
<evidence type="ECO:0000256" key="3">
    <source>
        <dbReference type="ARBA" id="ARBA00022475"/>
    </source>
</evidence>
<dbReference type="PANTHER" id="PTHR13285">
    <property type="entry name" value="ACYLTRANSFERASE"/>
    <property type="match status" value="1"/>
</dbReference>
<feature type="transmembrane region" description="Helical" evidence="10">
    <location>
        <begin position="426"/>
        <end position="445"/>
    </location>
</feature>
<dbReference type="GO" id="GO:0016746">
    <property type="term" value="F:acyltransferase activity"/>
    <property type="evidence" value="ECO:0007669"/>
    <property type="project" value="UniProtKB-KW"/>
</dbReference>
<feature type="transmembrane region" description="Helical" evidence="10">
    <location>
        <begin position="474"/>
        <end position="499"/>
    </location>
</feature>
<name>A0A2H0YTH9_9BACT</name>
<gene>
    <name evidence="11" type="ORF">COT25_01140</name>
</gene>
<evidence type="ECO:0000256" key="6">
    <source>
        <dbReference type="ARBA" id="ARBA00022989"/>
    </source>
</evidence>
<dbReference type="PIRSF" id="PIRSF016636">
    <property type="entry name" value="AlgI_DltB"/>
    <property type="match status" value="1"/>
</dbReference>
<proteinExistence type="inferred from homology"/>
<sequence length="501" mass="56580">MVFSSPIFLFLFLPVFLLIYFILPRNYRNALLLLASLFFYAWGEGRLVAIIIFSTLVDYVAGWAIAMNGFRNRSADADKTLAKDAQRSVAQKTVLFFSILTNLLVLAVFKYADFGLENIRLAFEAFGARDLLPTALGITLPLGISFYTFQSMSYTIDVYRGNAKATSNIIQFATYVTMFPQLVAGPIIRYVDVAKQVVSRTVTRSLFVSGIRRFAVGLAKKVLIANVVAVPADAIFAMDPTSLSPQVAWFGAIMYALQIYFDFSGYSDMAIGLGKMLGFTFLENFNYPYIALSIRDFWRRWHISLSTWFRDYVYISLGGSRRGSRRTHLNLLFVFFVTGLWHGASWSFVVWGLFHGLFLIIERVRGGQLVSWLPRPLKHLYVILVVLVGWVLFRSDSLFYALGYLQSMVRMSGAWTQTLGPYMTNKLMLVLLVGVIGSAPILRWFKSLVVRVRQHFLQSGGATAFELCVSGADIIFVMLLLLVSAMQLAGGTYNPFIYFRF</sequence>
<feature type="transmembrane region" description="Helical" evidence="10">
    <location>
        <begin position="93"/>
        <end position="111"/>
    </location>
</feature>
<keyword evidence="4 9" id="KW-0808">Transferase</keyword>
<feature type="transmembrane region" description="Helical" evidence="10">
    <location>
        <begin position="47"/>
        <end position="66"/>
    </location>
</feature>
<dbReference type="PIRSF" id="PIRSF500217">
    <property type="entry name" value="AlgI"/>
    <property type="match status" value="1"/>
</dbReference>
<dbReference type="GO" id="GO:0042121">
    <property type="term" value="P:alginic acid biosynthetic process"/>
    <property type="evidence" value="ECO:0007669"/>
    <property type="project" value="InterPro"/>
</dbReference>
<keyword evidence="8 9" id="KW-0012">Acyltransferase</keyword>
<evidence type="ECO:0000256" key="5">
    <source>
        <dbReference type="ARBA" id="ARBA00022692"/>
    </source>
</evidence>
<keyword evidence="6 10" id="KW-1133">Transmembrane helix</keyword>
<reference evidence="12" key="1">
    <citation type="submission" date="2017-09" db="EMBL/GenBank/DDBJ databases">
        <title>Depth-based differentiation of microbial function through sediment-hosted aquifers and enrichment of novel symbionts in the deep terrestrial subsurface.</title>
        <authorList>
            <person name="Probst A.J."/>
            <person name="Ladd B."/>
            <person name="Jarett J.K."/>
            <person name="Geller-Mcgrath D.E."/>
            <person name="Sieber C.M.K."/>
            <person name="Emerson J.B."/>
            <person name="Anantharaman K."/>
            <person name="Thomas B.C."/>
            <person name="Malmstrom R."/>
            <person name="Stieglmeier M."/>
            <person name="Klingl A."/>
            <person name="Woyke T."/>
            <person name="Ryan C.M."/>
            <person name="Banfield J.F."/>
        </authorList>
    </citation>
    <scope>NUCLEOTIDE SEQUENCE [LARGE SCALE GENOMIC DNA]</scope>
</reference>
<evidence type="ECO:0000256" key="2">
    <source>
        <dbReference type="ARBA" id="ARBA00010323"/>
    </source>
</evidence>
<evidence type="ECO:0000256" key="8">
    <source>
        <dbReference type="ARBA" id="ARBA00023315"/>
    </source>
</evidence>
<comment type="caution">
    <text evidence="11">The sequence shown here is derived from an EMBL/GenBank/DDBJ whole genome shotgun (WGS) entry which is preliminary data.</text>
</comment>
<evidence type="ECO:0000256" key="7">
    <source>
        <dbReference type="ARBA" id="ARBA00023136"/>
    </source>
</evidence>
<evidence type="ECO:0000313" key="12">
    <source>
        <dbReference type="Proteomes" id="UP000228711"/>
    </source>
</evidence>
<dbReference type="Pfam" id="PF03062">
    <property type="entry name" value="MBOAT"/>
    <property type="match status" value="1"/>
</dbReference>
<evidence type="ECO:0000256" key="10">
    <source>
        <dbReference type="SAM" id="Phobius"/>
    </source>
</evidence>
<feature type="transmembrane region" description="Helical" evidence="10">
    <location>
        <begin position="381"/>
        <end position="405"/>
    </location>
</feature>
<dbReference type="InterPro" id="IPR028362">
    <property type="entry name" value="AlgI"/>
</dbReference>
<dbReference type="InterPro" id="IPR004299">
    <property type="entry name" value="MBOAT_fam"/>
</dbReference>
<evidence type="ECO:0000256" key="4">
    <source>
        <dbReference type="ARBA" id="ARBA00022679"/>
    </source>
</evidence>
<comment type="similarity">
    <text evidence="2 9">Belongs to the membrane-bound acyltransferase family.</text>
</comment>
<keyword evidence="5 10" id="KW-0812">Transmembrane</keyword>
<evidence type="ECO:0008006" key="13">
    <source>
        <dbReference type="Google" id="ProtNLM"/>
    </source>
</evidence>
<dbReference type="AlphaFoldDB" id="A0A2H0YTH9"/>
<feature type="transmembrane region" description="Helical" evidence="10">
    <location>
        <begin position="131"/>
        <end position="149"/>
    </location>
</feature>
<dbReference type="PANTHER" id="PTHR13285:SF23">
    <property type="entry name" value="TEICHOIC ACID D-ALANYLTRANSFERASE"/>
    <property type="match status" value="1"/>
</dbReference>
<protein>
    <recommendedName>
        <fullName evidence="13">Membrane-bound O-acyltransferase family protein</fullName>
    </recommendedName>
</protein>
<dbReference type="InterPro" id="IPR051085">
    <property type="entry name" value="MB_O-acyltransferase"/>
</dbReference>
<feature type="transmembrane region" description="Helical" evidence="10">
    <location>
        <begin position="331"/>
        <end position="361"/>
    </location>
</feature>
<dbReference type="Proteomes" id="UP000228711">
    <property type="component" value="Unassembled WGS sequence"/>
</dbReference>
<keyword evidence="3 9" id="KW-1003">Cell membrane</keyword>
<dbReference type="InterPro" id="IPR024194">
    <property type="entry name" value="Ac/AlaTfrase_AlgI/DltB"/>
</dbReference>
<comment type="subcellular location">
    <subcellularLocation>
        <location evidence="1">Cell membrane</location>
        <topology evidence="1">Multi-pass membrane protein</topology>
    </subcellularLocation>
</comment>